<reference evidence="2 3" key="1">
    <citation type="journal article" date="2021" name="DNA Res.">
        <title>Genome analysis of Candida subhashii reveals its hybrid nature and dual mitochondrial genome conformations.</title>
        <authorList>
            <person name="Mixao V."/>
            <person name="Hegedusova E."/>
            <person name="Saus E."/>
            <person name="Pryszcz L.P."/>
            <person name="Cillingova A."/>
            <person name="Nosek J."/>
            <person name="Gabaldon T."/>
        </authorList>
    </citation>
    <scope>NUCLEOTIDE SEQUENCE [LARGE SCALE GENOMIC DNA]</scope>
    <source>
        <strain evidence="2 3">CBS 10753</strain>
    </source>
</reference>
<dbReference type="GeneID" id="73468184"/>
<dbReference type="OrthoDB" id="4087523at2759"/>
<gene>
    <name evidence="2" type="ORF">J8A68_001383</name>
</gene>
<dbReference type="EMBL" id="JAGSYN010000053">
    <property type="protein sequence ID" value="KAG7665074.1"/>
    <property type="molecule type" value="Genomic_DNA"/>
</dbReference>
<feature type="region of interest" description="Disordered" evidence="1">
    <location>
        <begin position="234"/>
        <end position="285"/>
    </location>
</feature>
<dbReference type="AlphaFoldDB" id="A0A8J5V4G0"/>
<proteinExistence type="predicted"/>
<evidence type="ECO:0000256" key="1">
    <source>
        <dbReference type="SAM" id="MobiDB-lite"/>
    </source>
</evidence>
<feature type="region of interest" description="Disordered" evidence="1">
    <location>
        <begin position="148"/>
        <end position="194"/>
    </location>
</feature>
<dbReference type="Proteomes" id="UP000694255">
    <property type="component" value="Unassembled WGS sequence"/>
</dbReference>
<organism evidence="2 3">
    <name type="scientific">[Candida] subhashii</name>
    <dbReference type="NCBI Taxonomy" id="561895"/>
    <lineage>
        <taxon>Eukaryota</taxon>
        <taxon>Fungi</taxon>
        <taxon>Dikarya</taxon>
        <taxon>Ascomycota</taxon>
        <taxon>Saccharomycotina</taxon>
        <taxon>Pichiomycetes</taxon>
        <taxon>Debaryomycetaceae</taxon>
        <taxon>Spathaspora</taxon>
    </lineage>
</organism>
<protein>
    <submittedName>
        <fullName evidence="2">Uncharacterized protein</fullName>
    </submittedName>
</protein>
<sequence length="304" mass="33435">MISLSFIFKLYSLILLLHPHNQRLSPSISTILLIPISTLFATTITAASVGQVLAPEYGTYVNPNPRSFTKCDPNDPIKLSGCCNDVLSRLDECRADDLACECCALQSIEQECYHLCPGNPSANFLSVLMNDCAELSEINACSLPFKKDDEDNETSRKLRKKFKGVSGKEKEEEGEGNGKKKNGLKDVGNDGSGMAAVTSIKSKVKDEYSDSLPNPPTFSEPFRNKKIKLLLDGEEVVDEDHKDKEEEEDDKDEHMPSKNKVKHVNSTNNTNVSGSQSDNGSNVSRSSATTTFILLFICFLVALN</sequence>
<dbReference type="RefSeq" id="XP_049265306.1">
    <property type="nucleotide sequence ID" value="XM_049405031.1"/>
</dbReference>
<name>A0A8J5V4G0_9ASCO</name>
<feature type="compositionally biased region" description="Polar residues" evidence="1">
    <location>
        <begin position="274"/>
        <end position="285"/>
    </location>
</feature>
<comment type="caution">
    <text evidence="2">The sequence shown here is derived from an EMBL/GenBank/DDBJ whole genome shotgun (WGS) entry which is preliminary data.</text>
</comment>
<feature type="compositionally biased region" description="Low complexity" evidence="1">
    <location>
        <begin position="264"/>
        <end position="273"/>
    </location>
</feature>
<keyword evidence="3" id="KW-1185">Reference proteome</keyword>
<evidence type="ECO:0000313" key="2">
    <source>
        <dbReference type="EMBL" id="KAG7665074.1"/>
    </source>
</evidence>
<accession>A0A8J5V4G0</accession>
<evidence type="ECO:0000313" key="3">
    <source>
        <dbReference type="Proteomes" id="UP000694255"/>
    </source>
</evidence>